<feature type="compositionally biased region" description="Basic and acidic residues" evidence="1">
    <location>
        <begin position="452"/>
        <end position="484"/>
    </location>
</feature>
<reference evidence="2 3" key="1">
    <citation type="journal article" date="2009" name="Nature">
        <title>The Sorghum bicolor genome and the diversification of grasses.</title>
        <authorList>
            <person name="Paterson A.H."/>
            <person name="Bowers J.E."/>
            <person name="Bruggmann R."/>
            <person name="Dubchak I."/>
            <person name="Grimwood J."/>
            <person name="Gundlach H."/>
            <person name="Haberer G."/>
            <person name="Hellsten U."/>
            <person name="Mitros T."/>
            <person name="Poliakov A."/>
            <person name="Schmutz J."/>
            <person name="Spannagl M."/>
            <person name="Tang H."/>
            <person name="Wang X."/>
            <person name="Wicker T."/>
            <person name="Bharti A.K."/>
            <person name="Chapman J."/>
            <person name="Feltus F.A."/>
            <person name="Gowik U."/>
            <person name="Grigoriev I.V."/>
            <person name="Lyons E."/>
            <person name="Maher C.A."/>
            <person name="Martis M."/>
            <person name="Narechania A."/>
            <person name="Otillar R.P."/>
            <person name="Penning B.W."/>
            <person name="Salamov A.A."/>
            <person name="Wang Y."/>
            <person name="Zhang L."/>
            <person name="Carpita N.C."/>
            <person name="Freeling M."/>
            <person name="Gingle A.R."/>
            <person name="Hash C.T."/>
            <person name="Keller B."/>
            <person name="Klein P."/>
            <person name="Kresovich S."/>
            <person name="McCann M.C."/>
            <person name="Ming R."/>
            <person name="Peterson D.G."/>
            <person name="Mehboob-ur-Rahman"/>
            <person name="Ware D."/>
            <person name="Westhoff P."/>
            <person name="Mayer K.F."/>
            <person name="Messing J."/>
            <person name="Rokhsar D.S."/>
        </authorList>
    </citation>
    <scope>NUCLEOTIDE SEQUENCE [LARGE SCALE GENOMIC DNA]</scope>
    <source>
        <strain evidence="3">cv. BTx623</strain>
    </source>
</reference>
<feature type="region of interest" description="Disordered" evidence="1">
    <location>
        <begin position="370"/>
        <end position="409"/>
    </location>
</feature>
<protein>
    <submittedName>
        <fullName evidence="2">Uncharacterized protein</fullName>
    </submittedName>
</protein>
<feature type="region of interest" description="Disordered" evidence="1">
    <location>
        <begin position="213"/>
        <end position="234"/>
    </location>
</feature>
<feature type="region of interest" description="Disordered" evidence="1">
    <location>
        <begin position="437"/>
        <end position="495"/>
    </location>
</feature>
<feature type="region of interest" description="Disordered" evidence="1">
    <location>
        <begin position="282"/>
        <end position="334"/>
    </location>
</feature>
<feature type="region of interest" description="Disordered" evidence="1">
    <location>
        <begin position="50"/>
        <end position="194"/>
    </location>
</feature>
<name>C5X618_SORBI</name>
<dbReference type="KEGG" id="sbi:8054865"/>
<dbReference type="HOGENOM" id="CLU_013238_2_1_1"/>
<feature type="compositionally biased region" description="Acidic residues" evidence="1">
    <location>
        <begin position="303"/>
        <end position="314"/>
    </location>
</feature>
<feature type="compositionally biased region" description="Basic and acidic residues" evidence="1">
    <location>
        <begin position="177"/>
        <end position="194"/>
    </location>
</feature>
<feature type="compositionally biased region" description="Low complexity" evidence="1">
    <location>
        <begin position="93"/>
        <end position="106"/>
    </location>
</feature>
<keyword evidence="3" id="KW-1185">Reference proteome</keyword>
<organism evidence="2 3">
    <name type="scientific">Sorghum bicolor</name>
    <name type="common">Sorghum</name>
    <name type="synonym">Sorghum vulgare</name>
    <dbReference type="NCBI Taxonomy" id="4558"/>
    <lineage>
        <taxon>Eukaryota</taxon>
        <taxon>Viridiplantae</taxon>
        <taxon>Streptophyta</taxon>
        <taxon>Embryophyta</taxon>
        <taxon>Tracheophyta</taxon>
        <taxon>Spermatophyta</taxon>
        <taxon>Magnoliopsida</taxon>
        <taxon>Liliopsida</taxon>
        <taxon>Poales</taxon>
        <taxon>Poaceae</taxon>
        <taxon>PACMAD clade</taxon>
        <taxon>Panicoideae</taxon>
        <taxon>Andropogonodae</taxon>
        <taxon>Andropogoneae</taxon>
        <taxon>Sorghinae</taxon>
        <taxon>Sorghum</taxon>
    </lineage>
</organism>
<feature type="compositionally biased region" description="Basic and acidic residues" evidence="1">
    <location>
        <begin position="315"/>
        <end position="334"/>
    </location>
</feature>
<dbReference type="EMBL" id="CM000761">
    <property type="protein sequence ID" value="EER97063.2"/>
    <property type="molecule type" value="Genomic_DNA"/>
</dbReference>
<dbReference type="AlphaFoldDB" id="C5X618"/>
<gene>
    <name evidence="2" type="ORF">SORBI_3002G269700</name>
</gene>
<evidence type="ECO:0000313" key="3">
    <source>
        <dbReference type="Proteomes" id="UP000000768"/>
    </source>
</evidence>
<dbReference type="Proteomes" id="UP000000768">
    <property type="component" value="Chromosome 2"/>
</dbReference>
<reference evidence="3" key="2">
    <citation type="journal article" date="2018" name="Plant J.">
        <title>The Sorghum bicolor reference genome: improved assembly, gene annotations, a transcriptome atlas, and signatures of genome organization.</title>
        <authorList>
            <person name="McCormick R.F."/>
            <person name="Truong S.K."/>
            <person name="Sreedasyam A."/>
            <person name="Jenkins J."/>
            <person name="Shu S."/>
            <person name="Sims D."/>
            <person name="Kennedy M."/>
            <person name="Amirebrahimi M."/>
            <person name="Weers B.D."/>
            <person name="McKinley B."/>
            <person name="Mattison A."/>
            <person name="Morishige D.T."/>
            <person name="Grimwood J."/>
            <person name="Schmutz J."/>
            <person name="Mullet J.E."/>
        </authorList>
    </citation>
    <scope>NUCLEOTIDE SEQUENCE [LARGE SCALE GENOMIC DNA]</scope>
    <source>
        <strain evidence="3">cv. BTx623</strain>
    </source>
</reference>
<dbReference type="Gramene" id="EER97063">
    <property type="protein sequence ID" value="EER97063"/>
    <property type="gene ID" value="SORBI_3002G269700"/>
</dbReference>
<sequence length="573" mass="61581">MACFVLVDNADDVKAVSAPATGELAGALRLLRPVGAQHGAQHERGAHELRGQHAAPHPAEVQPGGPERQRQRHGHAHAVERRDVDPRRLLGPRAAAQHAAAGRLRAVPQLGHAQQRERRRRQLQDGLVRGEHPRPDAPHGHGECAGHEAQRGAQAEPDARDEARALRPPGAQLVPDARGHGAAERMREDVDQRRGLYEHAHGRHRRLGVDEHATEEHHDLVPPPLQADGHAAVHAQPHQAPPLLGVGAHLLLGWRRRRHGRAALLGAAVIVMGAVHSAEVDVRHEEQQEVEVGPDPAERDATDAEAEDADEEEVDGHVEEQRRGGAVGERQRDGLRAEVDADRVEEALQHEVGEAPQDVGVRRGRDVRVLPRGDEDPVHGHPEHGDGHARGQEQQDGAPERGAEEVRPPRAEGLAADGVHPAGEAGEDGVAGDVGEAEREGAAGEGQLAEAAEEHHGHQGAHVEQDPRADHWPGEAEDGGHLSEHAAGAGAGAGRRPRAVVQLRVALGRREERPVVALRQLRALARRHGASARPAWSVRACRGLWFLCCRVQGPRLCAVVVAGTGELALRVFI</sequence>
<feature type="compositionally biased region" description="Basic and acidic residues" evidence="1">
    <location>
        <begin position="128"/>
        <end position="150"/>
    </location>
</feature>
<evidence type="ECO:0000256" key="1">
    <source>
        <dbReference type="SAM" id="MobiDB-lite"/>
    </source>
</evidence>
<accession>C5X618</accession>
<evidence type="ECO:0000313" key="2">
    <source>
        <dbReference type="EMBL" id="EER97063.2"/>
    </source>
</evidence>
<dbReference type="OMA" id="HERGAHE"/>
<proteinExistence type="predicted"/>
<dbReference type="InParanoid" id="C5X618"/>
<feature type="compositionally biased region" description="Basic and acidic residues" evidence="1">
    <location>
        <begin position="77"/>
        <end position="88"/>
    </location>
</feature>